<reference evidence="1 2" key="1">
    <citation type="submission" date="2016-03" db="EMBL/GenBank/DDBJ databases">
        <title>Acetic acid bacteria sequencing.</title>
        <authorList>
            <person name="Brandt J."/>
            <person name="Jakob F."/>
            <person name="Vogel R.F."/>
        </authorList>
    </citation>
    <scope>NUCLEOTIDE SEQUENCE [LARGE SCALE GENOMIC DNA]</scope>
    <source>
        <strain evidence="1 2">TMW2.1084</strain>
        <plasmid evidence="2">pac1084_1</plasmid>
    </source>
</reference>
<gene>
    <name evidence="1" type="ORF">A0U91_15345</name>
</gene>
<dbReference type="EMBL" id="CP014688">
    <property type="protein sequence ID" value="AQT06388.1"/>
    <property type="molecule type" value="Genomic_DNA"/>
</dbReference>
<dbReference type="KEGG" id="aper:A0U91_15345"/>
<dbReference type="Proteomes" id="UP000189055">
    <property type="component" value="Plasmid pAC1084_1"/>
</dbReference>
<geneLocation type="plasmid" evidence="2">
    <name>pac1084_1</name>
</geneLocation>
<organism evidence="1 2">
    <name type="scientific">Acetobacter persici</name>
    <dbReference type="NCBI Taxonomy" id="1076596"/>
    <lineage>
        <taxon>Bacteria</taxon>
        <taxon>Pseudomonadati</taxon>
        <taxon>Pseudomonadota</taxon>
        <taxon>Alphaproteobacteria</taxon>
        <taxon>Acetobacterales</taxon>
        <taxon>Acetobacteraceae</taxon>
        <taxon>Acetobacter</taxon>
    </lineage>
</organism>
<protein>
    <submittedName>
        <fullName evidence="1">Uncharacterized protein</fullName>
    </submittedName>
</protein>
<evidence type="ECO:0000313" key="2">
    <source>
        <dbReference type="Proteomes" id="UP000189055"/>
    </source>
</evidence>
<keyword evidence="1" id="KW-0614">Plasmid</keyword>
<proteinExistence type="predicted"/>
<dbReference type="AlphaFoldDB" id="A0A1U9LJ14"/>
<accession>A0A1U9LJ14</accession>
<evidence type="ECO:0000313" key="1">
    <source>
        <dbReference type="EMBL" id="AQT06388.1"/>
    </source>
</evidence>
<sequence length="102" mass="11186">MGFLVDPATEKKLAAITRGCVEAEGGPWTSFSMISRYCYGYSTCVANGLSEGIYRFLDAVKSCDPLFPAAPVDYREQSVRDEADNLFLVALRGDQEGEGRFS</sequence>
<name>A0A1U9LJ14_9PROT</name>